<organism evidence="10 11">
    <name type="scientific">Syphacia muris</name>
    <dbReference type="NCBI Taxonomy" id="451379"/>
    <lineage>
        <taxon>Eukaryota</taxon>
        <taxon>Metazoa</taxon>
        <taxon>Ecdysozoa</taxon>
        <taxon>Nematoda</taxon>
        <taxon>Chromadorea</taxon>
        <taxon>Rhabditida</taxon>
        <taxon>Spirurina</taxon>
        <taxon>Oxyuridomorpha</taxon>
        <taxon>Oxyuroidea</taxon>
        <taxon>Oxyuridae</taxon>
        <taxon>Syphacia</taxon>
    </lineage>
</organism>
<evidence type="ECO:0000256" key="2">
    <source>
        <dbReference type="ARBA" id="ARBA00008317"/>
    </source>
</evidence>
<evidence type="ECO:0000256" key="7">
    <source>
        <dbReference type="ARBA" id="ARBA00022982"/>
    </source>
</evidence>
<dbReference type="STRING" id="451379.A0A0N5ALJ6"/>
<dbReference type="PANTHER" id="PTHR13094:SF1">
    <property type="entry name" value="NADH DEHYDROGENASE [UBIQUINONE] 1 BETA SUBCOMPLEX SUBUNIT 10"/>
    <property type="match status" value="1"/>
</dbReference>
<protein>
    <recommendedName>
        <fullName evidence="3">NADH dehydrogenase [ubiquinone] 1 beta subcomplex subunit 10</fullName>
    </recommendedName>
</protein>
<evidence type="ECO:0000256" key="5">
    <source>
        <dbReference type="ARBA" id="ARBA00022660"/>
    </source>
</evidence>
<comment type="subcellular location">
    <subcellularLocation>
        <location evidence="1">Mitochondrion inner membrane</location>
        <topology evidence="1">Peripheral membrane protein</topology>
        <orientation evidence="1">Matrix side</orientation>
    </subcellularLocation>
</comment>
<dbReference type="WBParaSite" id="SMUV_0000541701-mRNA-1">
    <property type="protein sequence ID" value="SMUV_0000541701-mRNA-1"/>
    <property type="gene ID" value="SMUV_0000541701"/>
</dbReference>
<evidence type="ECO:0000256" key="6">
    <source>
        <dbReference type="ARBA" id="ARBA00022792"/>
    </source>
</evidence>
<reference evidence="11" key="1">
    <citation type="submission" date="2017-02" db="UniProtKB">
        <authorList>
            <consortium name="WormBaseParasite"/>
        </authorList>
    </citation>
    <scope>IDENTIFICATION</scope>
</reference>
<keyword evidence="8" id="KW-0496">Mitochondrion</keyword>
<evidence type="ECO:0000256" key="8">
    <source>
        <dbReference type="ARBA" id="ARBA00023128"/>
    </source>
</evidence>
<dbReference type="PANTHER" id="PTHR13094">
    <property type="entry name" value="NADH-UBIQUINONE OXIDOREDUCTASE PDSW SUBUNIT"/>
    <property type="match status" value="1"/>
</dbReference>
<keyword evidence="5" id="KW-0679">Respiratory chain</keyword>
<keyword evidence="4" id="KW-0813">Transport</keyword>
<dbReference type="InterPro" id="IPR039993">
    <property type="entry name" value="NDUFB10"/>
</dbReference>
<evidence type="ECO:0000256" key="1">
    <source>
        <dbReference type="ARBA" id="ARBA00004443"/>
    </source>
</evidence>
<evidence type="ECO:0000256" key="9">
    <source>
        <dbReference type="ARBA" id="ARBA00023136"/>
    </source>
</evidence>
<dbReference type="AlphaFoldDB" id="A0A0N5ALJ6"/>
<comment type="similarity">
    <text evidence="2">Belongs to the complex I NDUFB10 subunit family.</text>
</comment>
<dbReference type="GO" id="GO:0045271">
    <property type="term" value="C:respiratory chain complex I"/>
    <property type="evidence" value="ECO:0007669"/>
    <property type="project" value="UniProtKB-ARBA"/>
</dbReference>
<keyword evidence="9" id="KW-0472">Membrane</keyword>
<evidence type="ECO:0000256" key="4">
    <source>
        <dbReference type="ARBA" id="ARBA00022448"/>
    </source>
</evidence>
<name>A0A0N5ALJ6_9BILA</name>
<keyword evidence="10" id="KW-1185">Reference proteome</keyword>
<dbReference type="GO" id="GO:0005743">
    <property type="term" value="C:mitochondrial inner membrane"/>
    <property type="evidence" value="ECO:0007669"/>
    <property type="project" value="UniProtKB-SubCell"/>
</dbReference>
<sequence>MSEVLTTSATPENNKEISPSILRRLQNRKEWEAYWTIRDLESRGTYWPRITYYVHRAIDFPATWFRERIAEPLHDKYRLPYYHRKLNRVPEIDQCGVNDQACYFEANEQYRLDKMVDWFIMQVLKERMERCTVYNKNEFSICAPLFEEVEEAELNFFIKYGELGSESDVKSAYMKQKHRMIWERRHPEIMKERERAYEEHKKRLAKGDFDMSFWKKGLFYQDKKNYEPPYELNLSKATTEGDKPLSKDWEYYKKVKQDPEFDKEQGKTSSTKFFF</sequence>
<evidence type="ECO:0000313" key="11">
    <source>
        <dbReference type="WBParaSite" id="SMUV_0000541701-mRNA-1"/>
    </source>
</evidence>
<dbReference type="Proteomes" id="UP000046393">
    <property type="component" value="Unplaced"/>
</dbReference>
<dbReference type="InterPro" id="IPR019377">
    <property type="entry name" value="NADH_UbQ_OxRdtase_su10"/>
</dbReference>
<keyword evidence="6" id="KW-0999">Mitochondrion inner membrane</keyword>
<evidence type="ECO:0000313" key="10">
    <source>
        <dbReference type="Proteomes" id="UP000046393"/>
    </source>
</evidence>
<evidence type="ECO:0000256" key="3">
    <source>
        <dbReference type="ARBA" id="ARBA00014109"/>
    </source>
</evidence>
<proteinExistence type="inferred from homology"/>
<keyword evidence="7" id="KW-0249">Electron transport</keyword>
<accession>A0A0N5ALJ6</accession>
<dbReference type="Pfam" id="PF10249">
    <property type="entry name" value="NDUFB10"/>
    <property type="match status" value="1"/>
</dbReference>